<proteinExistence type="inferred from homology"/>
<evidence type="ECO:0000313" key="6">
    <source>
        <dbReference type="EMBL" id="AEK80797.1"/>
    </source>
</evidence>
<protein>
    <recommendedName>
        <fullName evidence="5">RxLR effector protein</fullName>
    </recommendedName>
</protein>
<evidence type="ECO:0000256" key="1">
    <source>
        <dbReference type="ARBA" id="ARBA00004613"/>
    </source>
</evidence>
<dbReference type="VEuPathDB" id="FungiDB:PHYSODRAFT_288797"/>
<organism evidence="6">
    <name type="scientific">Phytophthora sojae</name>
    <name type="common">Soybean stem and root rot agent</name>
    <name type="synonym">Phytophthora megasperma f. sp. glycines</name>
    <dbReference type="NCBI Taxonomy" id="67593"/>
    <lineage>
        <taxon>Eukaryota</taxon>
        <taxon>Sar</taxon>
        <taxon>Stramenopiles</taxon>
        <taxon>Oomycota</taxon>
        <taxon>Peronosporomycetes</taxon>
        <taxon>Peronosporales</taxon>
        <taxon>Peronosporaceae</taxon>
        <taxon>Phytophthora</taxon>
    </lineage>
</organism>
<accession>G1FRQ9</accession>
<sequence>MRLHYLAVVAAVLLASVFNDAAASTDSKIVSSGQKKDSFSNRALRNGATTVNGEERTFNLEMLAGWANALTRSNVDEQLQKMLAQKTSAEQAFKLFKLDENIDKVLTSGNVNSWAKYIGMLKKQNPEAEASTVRTIVATYGDDAEAKMLVNAKNEPATEKIATELQAAQFKQWMKKPMSPDEVDDLLKTNPTALDKNLNEQIVQGYVKAIFGDLKDLNLQGMTLKDLMSMNVRAK</sequence>
<dbReference type="AlphaFoldDB" id="G1FRQ9"/>
<keyword evidence="4 5" id="KW-0732">Signal</keyword>
<evidence type="ECO:0000256" key="3">
    <source>
        <dbReference type="ARBA" id="ARBA00022525"/>
    </source>
</evidence>
<feature type="chain" id="PRO_5045006530" description="RxLR effector protein" evidence="5">
    <location>
        <begin position="24"/>
        <end position="235"/>
    </location>
</feature>
<feature type="signal peptide" evidence="5">
    <location>
        <begin position="1"/>
        <end position="23"/>
    </location>
</feature>
<dbReference type="EMBL" id="JN253984">
    <property type="protein sequence ID" value="AEK80797.1"/>
    <property type="molecule type" value="Genomic_DNA"/>
</dbReference>
<keyword evidence="3 5" id="KW-0964">Secreted</keyword>
<reference evidence="6" key="1">
    <citation type="journal article" date="2011" name="Plant Cell">
        <title>Transcriptional programming and functional interactions within the Phytophthora sojae RXLR effector repertoire.</title>
        <authorList>
            <person name="Wang Q."/>
            <person name="Han C."/>
            <person name="Ferreira A.O."/>
            <person name="Yu X."/>
            <person name="Ye W."/>
            <person name="Tripathy S."/>
            <person name="Kale S.D."/>
            <person name="Gu B."/>
            <person name="Sheng Y."/>
            <person name="Sui Y."/>
            <person name="Wang X."/>
            <person name="Zhang Z."/>
            <person name="Cheng B."/>
            <person name="Dong S."/>
            <person name="Shan W."/>
            <person name="Zheng X."/>
            <person name="Dou D."/>
            <person name="Tyler B.M."/>
            <person name="Wang Y."/>
        </authorList>
    </citation>
    <scope>NUCLEOTIDE SEQUENCE</scope>
    <source>
        <strain evidence="6">P7074</strain>
    </source>
</reference>
<evidence type="ECO:0000256" key="2">
    <source>
        <dbReference type="ARBA" id="ARBA00010400"/>
    </source>
</evidence>
<evidence type="ECO:0000256" key="5">
    <source>
        <dbReference type="RuleBase" id="RU367124"/>
    </source>
</evidence>
<dbReference type="InterPro" id="IPR031825">
    <property type="entry name" value="RXLR"/>
</dbReference>
<evidence type="ECO:0000256" key="4">
    <source>
        <dbReference type="ARBA" id="ARBA00022729"/>
    </source>
</evidence>
<gene>
    <name evidence="6" type="primary">Avh</name>
</gene>
<dbReference type="Pfam" id="PF16810">
    <property type="entry name" value="RXLR"/>
    <property type="match status" value="1"/>
</dbReference>
<comment type="domain">
    <text evidence="5">The RxLR-dEER motif acts to carry the protein into the host cell cytoplasm through binding to cell surface phosphatidylinositol-3-phosphate.</text>
</comment>
<comment type="similarity">
    <text evidence="2 5">Belongs to the RxLR effector family.</text>
</comment>
<comment type="subcellular location">
    <subcellularLocation>
        <location evidence="1 5">Secreted</location>
    </subcellularLocation>
</comment>
<comment type="function">
    <text evidence="5">Effector that suppresses plant defense responses during pathogen infection.</text>
</comment>
<name>G1FRQ9_PHYSO</name>